<dbReference type="PANTHER" id="PTHR34406">
    <property type="entry name" value="PROTEIN YCEI"/>
    <property type="match status" value="1"/>
</dbReference>
<dbReference type="RefSeq" id="WP_088561345.1">
    <property type="nucleotide sequence ID" value="NZ_FYEH01000006.1"/>
</dbReference>
<evidence type="ECO:0000256" key="1">
    <source>
        <dbReference type="SAM" id="SignalP"/>
    </source>
</evidence>
<gene>
    <name evidence="3" type="ORF">SAMN07250955_10629</name>
</gene>
<organism evidence="3 4">
    <name type="scientific">Arboricoccus pini</name>
    <dbReference type="NCBI Taxonomy" id="1963835"/>
    <lineage>
        <taxon>Bacteria</taxon>
        <taxon>Pseudomonadati</taxon>
        <taxon>Pseudomonadota</taxon>
        <taxon>Alphaproteobacteria</taxon>
        <taxon>Geminicoccales</taxon>
        <taxon>Geminicoccaceae</taxon>
        <taxon>Arboricoccus</taxon>
    </lineage>
</organism>
<dbReference type="Pfam" id="PF04264">
    <property type="entry name" value="YceI"/>
    <property type="match status" value="1"/>
</dbReference>
<feature type="domain" description="Lipid/polyisoprenoid-binding YceI-like" evidence="2">
    <location>
        <begin position="25"/>
        <end position="185"/>
    </location>
</feature>
<feature type="chain" id="PRO_5012984891" evidence="1">
    <location>
        <begin position="24"/>
        <end position="187"/>
    </location>
</feature>
<dbReference type="AlphaFoldDB" id="A0A212R6H2"/>
<dbReference type="InterPro" id="IPR036761">
    <property type="entry name" value="TTHA0802/YceI-like_sf"/>
</dbReference>
<keyword evidence="4" id="KW-1185">Reference proteome</keyword>
<evidence type="ECO:0000313" key="3">
    <source>
        <dbReference type="EMBL" id="SNB67725.1"/>
    </source>
</evidence>
<name>A0A212R6H2_9PROT</name>
<dbReference type="OrthoDB" id="1247465at2"/>
<evidence type="ECO:0000313" key="4">
    <source>
        <dbReference type="Proteomes" id="UP000197065"/>
    </source>
</evidence>
<dbReference type="SUPFAM" id="SSF101874">
    <property type="entry name" value="YceI-like"/>
    <property type="match status" value="1"/>
</dbReference>
<evidence type="ECO:0000259" key="2">
    <source>
        <dbReference type="SMART" id="SM00867"/>
    </source>
</evidence>
<dbReference type="InterPro" id="IPR007372">
    <property type="entry name" value="Lipid/polyisoprenoid-bd_YceI"/>
</dbReference>
<sequence length="187" mass="19952">MRRFKTIYLLLAALSLAPATARAANWQLEPAQSRLAVDFKQGGGEIKAAFDRFAGTIEFDPNDLEHAAITMTIDLTSFASGDAGRDGQAKSASWLDADKTQQAVYKTLSIARHAGDVYTVQAELTLRGVTQHLTHDVTITIDGDQAHATGSVSLPRLDYGVGKEADPSGDTVSLDVGVSFDVSAKRS</sequence>
<protein>
    <submittedName>
        <fullName evidence="3">Polyisoprenoid-binding protein YceI</fullName>
    </submittedName>
</protein>
<reference evidence="3 4" key="1">
    <citation type="submission" date="2017-06" db="EMBL/GenBank/DDBJ databases">
        <authorList>
            <person name="Kim H.J."/>
            <person name="Triplett B.A."/>
        </authorList>
    </citation>
    <scope>NUCLEOTIDE SEQUENCE [LARGE SCALE GENOMIC DNA]</scope>
    <source>
        <strain evidence="3 4">B29T1</strain>
    </source>
</reference>
<dbReference type="EMBL" id="FYEH01000006">
    <property type="protein sequence ID" value="SNB67725.1"/>
    <property type="molecule type" value="Genomic_DNA"/>
</dbReference>
<accession>A0A212R6H2</accession>
<keyword evidence="1" id="KW-0732">Signal</keyword>
<proteinExistence type="predicted"/>
<dbReference type="Proteomes" id="UP000197065">
    <property type="component" value="Unassembled WGS sequence"/>
</dbReference>
<feature type="signal peptide" evidence="1">
    <location>
        <begin position="1"/>
        <end position="23"/>
    </location>
</feature>
<dbReference type="PANTHER" id="PTHR34406:SF1">
    <property type="entry name" value="PROTEIN YCEI"/>
    <property type="match status" value="1"/>
</dbReference>
<dbReference type="Gene3D" id="2.40.128.110">
    <property type="entry name" value="Lipid/polyisoprenoid-binding, YceI-like"/>
    <property type="match status" value="1"/>
</dbReference>
<dbReference type="SMART" id="SM00867">
    <property type="entry name" value="YceI"/>
    <property type="match status" value="1"/>
</dbReference>